<evidence type="ECO:0000313" key="3">
    <source>
        <dbReference type="Proteomes" id="UP001258207"/>
    </source>
</evidence>
<dbReference type="Pfam" id="PF04717">
    <property type="entry name" value="Phage_base_V"/>
    <property type="match status" value="1"/>
</dbReference>
<dbReference type="Gene3D" id="2.40.50.230">
    <property type="entry name" value="Gp5 N-terminal domain"/>
    <property type="match status" value="1"/>
</dbReference>
<evidence type="ECO:0000259" key="1">
    <source>
        <dbReference type="Pfam" id="PF04717"/>
    </source>
</evidence>
<dbReference type="NCBIfam" id="TIGR01644">
    <property type="entry name" value="phage_P2_V"/>
    <property type="match status" value="1"/>
</dbReference>
<gene>
    <name evidence="2" type="ORF">RI108_09650</name>
</gene>
<sequence length="181" mass="19497">MNAITSLSRRIENLIRPGTVAELDLATARCRVRTGNLLTTWLPFFTFNAGEDSTWHPPSLDEQCLILSPSGNPETGFVLIGLYSDRYPAPDNSPTRHRRRYRDGALINYDTATHTLTATLPAGGQIVATAPGGMRLIGDLEVDGLITATQDVIAGEQRISLTTHKTAGIQKGTSISDGPVP</sequence>
<accession>A0AAJ6M282</accession>
<reference evidence="2" key="1">
    <citation type="submission" date="2023-09" db="EMBL/GenBank/DDBJ databases">
        <title>First report of Pseudomonas coleopterorum DJ13 causing leaf spot on Rhododendron pulchrum Sweet in China.</title>
        <authorList>
            <person name="Zhang Y."/>
        </authorList>
    </citation>
    <scope>NUCLEOTIDE SEQUENCE</scope>
    <source>
        <strain evidence="2">DJ13</strain>
    </source>
</reference>
<organism evidence="2 3">
    <name type="scientific">Pseudomonas coleopterorum</name>
    <dbReference type="NCBI Taxonomy" id="1605838"/>
    <lineage>
        <taxon>Bacteria</taxon>
        <taxon>Pseudomonadati</taxon>
        <taxon>Pseudomonadota</taxon>
        <taxon>Gammaproteobacteria</taxon>
        <taxon>Pseudomonadales</taxon>
        <taxon>Pseudomonadaceae</taxon>
        <taxon>Pseudomonas</taxon>
    </lineage>
</organism>
<evidence type="ECO:0000313" key="2">
    <source>
        <dbReference type="EMBL" id="WNC11644.1"/>
    </source>
</evidence>
<dbReference type="InterPro" id="IPR006531">
    <property type="entry name" value="Gp5/Vgr_OB"/>
</dbReference>
<proteinExistence type="predicted"/>
<dbReference type="Proteomes" id="UP001258207">
    <property type="component" value="Chromosome"/>
</dbReference>
<dbReference type="RefSeq" id="WP_310792908.1">
    <property type="nucleotide sequence ID" value="NZ_CP134081.1"/>
</dbReference>
<dbReference type="EMBL" id="CP134081">
    <property type="protein sequence ID" value="WNC11644.1"/>
    <property type="molecule type" value="Genomic_DNA"/>
</dbReference>
<dbReference type="InterPro" id="IPR037026">
    <property type="entry name" value="Vgr_OB-fold_dom_sf"/>
</dbReference>
<dbReference type="InterPro" id="IPR013046">
    <property type="entry name" value="GpV/Gp45"/>
</dbReference>
<feature type="domain" description="Gp5/Type VI secretion system Vgr protein OB-fold" evidence="1">
    <location>
        <begin position="16"/>
        <end position="83"/>
    </location>
</feature>
<protein>
    <submittedName>
        <fullName evidence="2">Phage baseplate assembly protein V</fullName>
    </submittedName>
</protein>
<dbReference type="AlphaFoldDB" id="A0AAJ6M282"/>
<name>A0AAJ6M282_9PSED</name>
<dbReference type="Gene3D" id="6.20.150.10">
    <property type="match status" value="1"/>
</dbReference>